<name>A0A8J5MII0_9STRA</name>
<reference evidence="1" key="1">
    <citation type="submission" date="2021-01" db="EMBL/GenBank/DDBJ databases">
        <title>Phytophthora aleatoria, a newly-described species from Pinus radiata is distinct from Phytophthora cactorum isolates based on comparative genomics.</title>
        <authorList>
            <person name="Mcdougal R."/>
            <person name="Panda P."/>
            <person name="Williams N."/>
            <person name="Studholme D.J."/>
        </authorList>
    </citation>
    <scope>NUCLEOTIDE SEQUENCE</scope>
    <source>
        <strain evidence="1">NZFS 4037</strain>
    </source>
</reference>
<proteinExistence type="predicted"/>
<dbReference type="Proteomes" id="UP000709295">
    <property type="component" value="Unassembled WGS sequence"/>
</dbReference>
<evidence type="ECO:0000313" key="2">
    <source>
        <dbReference type="Proteomes" id="UP000709295"/>
    </source>
</evidence>
<organism evidence="1 2">
    <name type="scientific">Phytophthora aleatoria</name>
    <dbReference type="NCBI Taxonomy" id="2496075"/>
    <lineage>
        <taxon>Eukaryota</taxon>
        <taxon>Sar</taxon>
        <taxon>Stramenopiles</taxon>
        <taxon>Oomycota</taxon>
        <taxon>Peronosporomycetes</taxon>
        <taxon>Peronosporales</taxon>
        <taxon>Peronosporaceae</taxon>
        <taxon>Phytophthora</taxon>
    </lineage>
</organism>
<protein>
    <submittedName>
        <fullName evidence="1">Uncharacterized protein</fullName>
    </submittedName>
</protein>
<keyword evidence="2" id="KW-1185">Reference proteome</keyword>
<sequence>MQAPRGGAEKTDVKHLEEERAAVHLPSIFSKGPIHGLSKKLRGFLLKIKSKTKLAPRRLRIEGLTGGDTNIVAK</sequence>
<evidence type="ECO:0000313" key="1">
    <source>
        <dbReference type="EMBL" id="KAG6976909.1"/>
    </source>
</evidence>
<dbReference type="AlphaFoldDB" id="A0A8J5MII0"/>
<accession>A0A8J5MII0</accession>
<gene>
    <name evidence="1" type="ORF">JG688_00000886</name>
</gene>
<dbReference type="EMBL" id="JAENGY010000017">
    <property type="protein sequence ID" value="KAG6976909.1"/>
    <property type="molecule type" value="Genomic_DNA"/>
</dbReference>
<comment type="caution">
    <text evidence="1">The sequence shown here is derived from an EMBL/GenBank/DDBJ whole genome shotgun (WGS) entry which is preliminary data.</text>
</comment>